<dbReference type="Proteomes" id="UP000317303">
    <property type="component" value="Unassembled WGS sequence"/>
</dbReference>
<reference evidence="2 3" key="1">
    <citation type="submission" date="2019-07" db="EMBL/GenBank/DDBJ databases">
        <title>R&amp;d 2014.</title>
        <authorList>
            <person name="Klenk H.-P."/>
        </authorList>
    </citation>
    <scope>NUCLEOTIDE SEQUENCE [LARGE SCALE GENOMIC DNA]</scope>
    <source>
        <strain evidence="2 3">DSM 43194</strain>
    </source>
</reference>
<organism evidence="2 3">
    <name type="scientific">Prauserella rugosa</name>
    <dbReference type="NCBI Taxonomy" id="43354"/>
    <lineage>
        <taxon>Bacteria</taxon>
        <taxon>Bacillati</taxon>
        <taxon>Actinomycetota</taxon>
        <taxon>Actinomycetes</taxon>
        <taxon>Pseudonocardiales</taxon>
        <taxon>Pseudonocardiaceae</taxon>
        <taxon>Prauserella</taxon>
    </lineage>
</organism>
<proteinExistence type="predicted"/>
<protein>
    <submittedName>
        <fullName evidence="2">ABC-2 type transport system permease protein</fullName>
    </submittedName>
</protein>
<comment type="caution">
    <text evidence="2">The sequence shown here is derived from an EMBL/GenBank/DDBJ whole genome shotgun (WGS) entry which is preliminary data.</text>
</comment>
<feature type="transmembrane region" description="Helical" evidence="1">
    <location>
        <begin position="121"/>
        <end position="145"/>
    </location>
</feature>
<accession>A0A660CAI2</accession>
<gene>
    <name evidence="2" type="ORF">JD82_02328</name>
</gene>
<feature type="transmembrane region" description="Helical" evidence="1">
    <location>
        <begin position="73"/>
        <end position="94"/>
    </location>
</feature>
<keyword evidence="1" id="KW-0472">Membrane</keyword>
<feature type="transmembrane region" description="Helical" evidence="1">
    <location>
        <begin position="189"/>
        <end position="211"/>
    </location>
</feature>
<evidence type="ECO:0000256" key="1">
    <source>
        <dbReference type="SAM" id="Phobius"/>
    </source>
</evidence>
<feature type="transmembrane region" description="Helical" evidence="1">
    <location>
        <begin position="267"/>
        <end position="290"/>
    </location>
</feature>
<evidence type="ECO:0000313" key="2">
    <source>
        <dbReference type="EMBL" id="TWH20482.1"/>
    </source>
</evidence>
<sequence length="297" mass="30947">MMGNLIKAEFRKILTTKSWWALLIPAAVLAFAFAAGLGYIANEFGNILTSSEAERIASALGIETGSLPMGLLAVGRAINMALMFAVIIGVFAVAGEYSKKTITTTFLTAPNRAMALTSKMITYISWGALYGLAAVAAASLGILLGVDSERLPTASQWLGVAGASVLAGALATLFGVGVGALWKSVAGSVVTLLLYMLLAENLWISVSYGIWGNDVAWMGAVLPNGALNGVVGAIPAEVFGASGVRVPGMEDDFAWFLQNVAGAPGAFSWWGSALIFGGWVLLFFGGGWLVNQKRDIT</sequence>
<keyword evidence="3" id="KW-1185">Reference proteome</keyword>
<keyword evidence="1" id="KW-1133">Transmembrane helix</keyword>
<name>A0A660CAI2_9PSEU</name>
<dbReference type="EMBL" id="VLJV01000001">
    <property type="protein sequence ID" value="TWH20482.1"/>
    <property type="molecule type" value="Genomic_DNA"/>
</dbReference>
<keyword evidence="1" id="KW-0812">Transmembrane</keyword>
<feature type="transmembrane region" description="Helical" evidence="1">
    <location>
        <begin position="20"/>
        <end position="41"/>
    </location>
</feature>
<dbReference type="AlphaFoldDB" id="A0A660CAI2"/>
<feature type="transmembrane region" description="Helical" evidence="1">
    <location>
        <begin position="157"/>
        <end position="182"/>
    </location>
</feature>
<evidence type="ECO:0000313" key="3">
    <source>
        <dbReference type="Proteomes" id="UP000317303"/>
    </source>
</evidence>